<dbReference type="AlphaFoldDB" id="A0A6A5Z0J1"/>
<dbReference type="PANTHER" id="PTHR42748">
    <property type="entry name" value="NITROGEN METABOLITE REPRESSION PROTEIN NMRA FAMILY MEMBER"/>
    <property type="match status" value="1"/>
</dbReference>
<evidence type="ECO:0000259" key="3">
    <source>
        <dbReference type="Pfam" id="PF05368"/>
    </source>
</evidence>
<keyword evidence="5" id="KW-1185">Reference proteome</keyword>
<dbReference type="InterPro" id="IPR036291">
    <property type="entry name" value="NAD(P)-bd_dom_sf"/>
</dbReference>
<dbReference type="OrthoDB" id="3358371at2759"/>
<dbReference type="GO" id="GO:0005634">
    <property type="term" value="C:nucleus"/>
    <property type="evidence" value="ECO:0007669"/>
    <property type="project" value="TreeGrafter"/>
</dbReference>
<dbReference type="EMBL" id="ML977330">
    <property type="protein sequence ID" value="KAF2112574.1"/>
    <property type="molecule type" value="Genomic_DNA"/>
</dbReference>
<reference evidence="4" key="1">
    <citation type="journal article" date="2020" name="Stud. Mycol.">
        <title>101 Dothideomycetes genomes: a test case for predicting lifestyles and emergence of pathogens.</title>
        <authorList>
            <person name="Haridas S."/>
            <person name="Albert R."/>
            <person name="Binder M."/>
            <person name="Bloem J."/>
            <person name="Labutti K."/>
            <person name="Salamov A."/>
            <person name="Andreopoulos B."/>
            <person name="Baker S."/>
            <person name="Barry K."/>
            <person name="Bills G."/>
            <person name="Bluhm B."/>
            <person name="Cannon C."/>
            <person name="Castanera R."/>
            <person name="Culley D."/>
            <person name="Daum C."/>
            <person name="Ezra D."/>
            <person name="Gonzalez J."/>
            <person name="Henrissat B."/>
            <person name="Kuo A."/>
            <person name="Liang C."/>
            <person name="Lipzen A."/>
            <person name="Lutzoni F."/>
            <person name="Magnuson J."/>
            <person name="Mondo S."/>
            <person name="Nolan M."/>
            <person name="Ohm R."/>
            <person name="Pangilinan J."/>
            <person name="Park H.-J."/>
            <person name="Ramirez L."/>
            <person name="Alfaro M."/>
            <person name="Sun H."/>
            <person name="Tritt A."/>
            <person name="Yoshinaga Y."/>
            <person name="Zwiers L.-H."/>
            <person name="Turgeon B."/>
            <person name="Goodwin S."/>
            <person name="Spatafora J."/>
            <person name="Crous P."/>
            <person name="Grigoriev I."/>
        </authorList>
    </citation>
    <scope>NUCLEOTIDE SEQUENCE</scope>
    <source>
        <strain evidence="4">CBS 627.86</strain>
    </source>
</reference>
<dbReference type="Gene3D" id="3.40.50.720">
    <property type="entry name" value="NAD(P)-binding Rossmann-like Domain"/>
    <property type="match status" value="1"/>
</dbReference>
<protein>
    <recommendedName>
        <fullName evidence="3">NmrA-like domain-containing protein</fullName>
    </recommendedName>
</protein>
<dbReference type="Pfam" id="PF05368">
    <property type="entry name" value="NmrA"/>
    <property type="match status" value="1"/>
</dbReference>
<feature type="domain" description="NmrA-like" evidence="3">
    <location>
        <begin position="3"/>
        <end position="317"/>
    </location>
</feature>
<accession>A0A6A5Z0J1</accession>
<keyword evidence="2" id="KW-0521">NADP</keyword>
<evidence type="ECO:0000313" key="5">
    <source>
        <dbReference type="Proteomes" id="UP000799770"/>
    </source>
</evidence>
<evidence type="ECO:0000256" key="2">
    <source>
        <dbReference type="ARBA" id="ARBA00022857"/>
    </source>
</evidence>
<dbReference type="InterPro" id="IPR051164">
    <property type="entry name" value="NmrA-like_oxidored"/>
</dbReference>
<name>A0A6A5Z0J1_9PLEO</name>
<sequence>MSTKTIAIVGITGNQGGSVATTFLNTPGWTIRGISRDPSKPSAQEWASKGVEIVAGDLDDIDSLKKAFSDVNVIFGTTDFWVHFQNPSVQEQAQKEGRTANELAYDRELQQVKNLVDAVAADTSALDLFVLSTLSDTKKWSKGKITWNYHFDAKAHGVDYLKEKYPALDKKTSLLQLGAFMSNWKQGQAPKKQEDGSYVMMQPMSGTSKIPMVDPNADTGNFVKALTEVSPGKNLVGAGSRASWDEWCALWGKHNGVKASFQQIPRKFLDDMGDFGHEMADMLQYFDEFGYDGSDPSVVNPDDLGVDVKYTTLEDYIKKTDWSSVL</sequence>
<organism evidence="4 5">
    <name type="scientific">Lophiotrema nucula</name>
    <dbReference type="NCBI Taxonomy" id="690887"/>
    <lineage>
        <taxon>Eukaryota</taxon>
        <taxon>Fungi</taxon>
        <taxon>Dikarya</taxon>
        <taxon>Ascomycota</taxon>
        <taxon>Pezizomycotina</taxon>
        <taxon>Dothideomycetes</taxon>
        <taxon>Pleosporomycetidae</taxon>
        <taxon>Pleosporales</taxon>
        <taxon>Lophiotremataceae</taxon>
        <taxon>Lophiotrema</taxon>
    </lineage>
</organism>
<evidence type="ECO:0000256" key="1">
    <source>
        <dbReference type="ARBA" id="ARBA00006328"/>
    </source>
</evidence>
<dbReference type="Gene3D" id="3.90.25.10">
    <property type="entry name" value="UDP-galactose 4-epimerase, domain 1"/>
    <property type="match status" value="1"/>
</dbReference>
<proteinExistence type="inferred from homology"/>
<gene>
    <name evidence="4" type="ORF">BDV96DRAFT_601973</name>
</gene>
<comment type="similarity">
    <text evidence="1">Belongs to the NmrA-type oxidoreductase family.</text>
</comment>
<dbReference type="PANTHER" id="PTHR42748:SF26">
    <property type="entry name" value="NMRA-LIKE DOMAIN-CONTAINING PROTEIN"/>
    <property type="match status" value="1"/>
</dbReference>
<dbReference type="InterPro" id="IPR008030">
    <property type="entry name" value="NmrA-like"/>
</dbReference>
<dbReference type="Proteomes" id="UP000799770">
    <property type="component" value="Unassembled WGS sequence"/>
</dbReference>
<evidence type="ECO:0000313" key="4">
    <source>
        <dbReference type="EMBL" id="KAF2112574.1"/>
    </source>
</evidence>
<dbReference type="CDD" id="cd05251">
    <property type="entry name" value="NmrA_like_SDR_a"/>
    <property type="match status" value="1"/>
</dbReference>
<dbReference type="SUPFAM" id="SSF51735">
    <property type="entry name" value="NAD(P)-binding Rossmann-fold domains"/>
    <property type="match status" value="1"/>
</dbReference>